<comment type="caution">
    <text evidence="1">The sequence shown here is derived from an EMBL/GenBank/DDBJ whole genome shotgun (WGS) entry which is preliminary data.</text>
</comment>
<dbReference type="GO" id="GO:0004852">
    <property type="term" value="F:uroporphyrinogen-III synthase activity"/>
    <property type="evidence" value="ECO:0007669"/>
    <property type="project" value="InterPro"/>
</dbReference>
<evidence type="ECO:0008006" key="3">
    <source>
        <dbReference type="Google" id="ProtNLM"/>
    </source>
</evidence>
<dbReference type="InterPro" id="IPR036108">
    <property type="entry name" value="4pyrrol_syn_uPrphyn_synt_sf"/>
</dbReference>
<name>A0A2N0VLZ5_9BACT</name>
<reference evidence="1 2" key="1">
    <citation type="submission" date="2017-11" db="EMBL/GenBank/DDBJ databases">
        <title>Rhodohalobacter 15182 sp. nov., isolated from a salt lake.</title>
        <authorList>
            <person name="Han S."/>
        </authorList>
    </citation>
    <scope>NUCLEOTIDE SEQUENCE [LARGE SCALE GENOMIC DNA]</scope>
    <source>
        <strain evidence="1 2">15182</strain>
    </source>
</reference>
<organism evidence="1 2">
    <name type="scientific">Rhodohalobacter barkolensis</name>
    <dbReference type="NCBI Taxonomy" id="2053187"/>
    <lineage>
        <taxon>Bacteria</taxon>
        <taxon>Pseudomonadati</taxon>
        <taxon>Balneolota</taxon>
        <taxon>Balneolia</taxon>
        <taxon>Balneolales</taxon>
        <taxon>Balneolaceae</taxon>
        <taxon>Rhodohalobacter</taxon>
    </lineage>
</organism>
<evidence type="ECO:0000313" key="1">
    <source>
        <dbReference type="EMBL" id="PKD45223.1"/>
    </source>
</evidence>
<dbReference type="SUPFAM" id="SSF69618">
    <property type="entry name" value="HemD-like"/>
    <property type="match status" value="1"/>
</dbReference>
<keyword evidence="2" id="KW-1185">Reference proteome</keyword>
<dbReference type="Proteomes" id="UP000233398">
    <property type="component" value="Unassembled WGS sequence"/>
</dbReference>
<dbReference type="AlphaFoldDB" id="A0A2N0VLZ5"/>
<accession>A0A2N0VLZ5</accession>
<evidence type="ECO:0000313" key="2">
    <source>
        <dbReference type="Proteomes" id="UP000233398"/>
    </source>
</evidence>
<dbReference type="OrthoDB" id="1523512at2"/>
<dbReference type="GO" id="GO:0033014">
    <property type="term" value="P:tetrapyrrole biosynthetic process"/>
    <property type="evidence" value="ECO:0007669"/>
    <property type="project" value="InterPro"/>
</dbReference>
<proteinExistence type="predicted"/>
<sequence>MILFTADKDTSAPFFELELIKEKKFLHLPLENFQYRVDEEESGEIRNHMGEFAFIIHGNLRNAKYFVEWMKQNSTEEQVRGCVNIVLDKPTAKFLESHDIPAIQPREPAKPIDILEFMLRISKEGSTLYPTTENKTEEMPGLLKELQMPVAEFSVCEEVPLDEETLKDYKAEVGKSPVEVILLHNRSSYVRVKTAFPDLDLLSKTVVAGSLGTTELMEKEGLKPDYLAKGSWDSIAKVLNEI</sequence>
<dbReference type="EMBL" id="PISP01000001">
    <property type="protein sequence ID" value="PKD45223.1"/>
    <property type="molecule type" value="Genomic_DNA"/>
</dbReference>
<gene>
    <name evidence="1" type="ORF">CWD77_07195</name>
</gene>
<protein>
    <recommendedName>
        <fullName evidence="3">Uroporphyrinogen-III synthase</fullName>
    </recommendedName>
</protein>
<dbReference type="RefSeq" id="WP_101072796.1">
    <property type="nucleotide sequence ID" value="NZ_PISP01000001.1"/>
</dbReference>